<reference evidence="1 2" key="2">
    <citation type="journal article" date="2010" name="Stand. Genomic Sci.">
        <title>Complete genome sequence of Desulfohalobium retbaense type strain (HR(100)).</title>
        <authorList>
            <person name="Spring S."/>
            <person name="Nolan M."/>
            <person name="Lapidus A."/>
            <person name="Glavina Del Rio T."/>
            <person name="Copeland A."/>
            <person name="Tice H."/>
            <person name="Cheng J.F."/>
            <person name="Lucas S."/>
            <person name="Land M."/>
            <person name="Chen F."/>
            <person name="Bruce D."/>
            <person name="Goodwin L."/>
            <person name="Pitluck S."/>
            <person name="Ivanova N."/>
            <person name="Mavromatis K."/>
            <person name="Mikhailova N."/>
            <person name="Pati A."/>
            <person name="Chen A."/>
            <person name="Palaniappan K."/>
            <person name="Hauser L."/>
            <person name="Chang Y.J."/>
            <person name="Jeffries C.D."/>
            <person name="Munk C."/>
            <person name="Kiss H."/>
            <person name="Chain P."/>
            <person name="Han C."/>
            <person name="Brettin T."/>
            <person name="Detter J.C."/>
            <person name="Schuler E."/>
            <person name="Goker M."/>
            <person name="Rohde M."/>
            <person name="Bristow J."/>
            <person name="Eisen J.A."/>
            <person name="Markowitz V."/>
            <person name="Hugenholtz P."/>
            <person name="Kyrpides N.C."/>
            <person name="Klenk H.P."/>
        </authorList>
    </citation>
    <scope>NUCLEOTIDE SEQUENCE [LARGE SCALE GENOMIC DNA]</scope>
    <source>
        <strain evidence="2">ATCC 49802 / DSM 20745 / S 6022</strain>
    </source>
</reference>
<dbReference type="Gene3D" id="3.40.50.10320">
    <property type="entry name" value="LmbE-like"/>
    <property type="match status" value="1"/>
</dbReference>
<dbReference type="AlphaFoldDB" id="D1C7G6"/>
<dbReference type="RefSeq" id="WP_012872853.1">
    <property type="nucleotide sequence ID" value="NC_013523.1"/>
</dbReference>
<keyword evidence="2" id="KW-1185">Reference proteome</keyword>
<dbReference type="InterPro" id="IPR003737">
    <property type="entry name" value="GlcNAc_PI_deacetylase-related"/>
</dbReference>
<gene>
    <name evidence="1" type="ordered locus">Sthe_2395</name>
</gene>
<proteinExistence type="predicted"/>
<protein>
    <submittedName>
        <fullName evidence="1">LmbE family protein</fullName>
    </submittedName>
</protein>
<dbReference type="GO" id="GO:0016811">
    <property type="term" value="F:hydrolase activity, acting on carbon-nitrogen (but not peptide) bonds, in linear amides"/>
    <property type="evidence" value="ECO:0007669"/>
    <property type="project" value="TreeGrafter"/>
</dbReference>
<dbReference type="PANTHER" id="PTHR12993:SF28">
    <property type="entry name" value="LMBE FAMILY PROTEIN"/>
    <property type="match status" value="1"/>
</dbReference>
<dbReference type="KEGG" id="sti:Sthe_2395"/>
<dbReference type="HOGENOM" id="CLU_049311_3_2_0"/>
<reference evidence="2" key="1">
    <citation type="submission" date="2009-11" db="EMBL/GenBank/DDBJ databases">
        <title>The complete chromosome 1 of Sphaerobacter thermophilus DSM 20745.</title>
        <authorList>
            <person name="Lucas S."/>
            <person name="Copeland A."/>
            <person name="Lapidus A."/>
            <person name="Glavina del Rio T."/>
            <person name="Dalin E."/>
            <person name="Tice H."/>
            <person name="Bruce D."/>
            <person name="Goodwin L."/>
            <person name="Pitluck S."/>
            <person name="Kyrpides N."/>
            <person name="Mavromatis K."/>
            <person name="Ivanova N."/>
            <person name="Mikhailova N."/>
            <person name="LaButti K.M."/>
            <person name="Clum A."/>
            <person name="Sun H.I."/>
            <person name="Brettin T."/>
            <person name="Detter J.C."/>
            <person name="Han C."/>
            <person name="Larimer F."/>
            <person name="Land M."/>
            <person name="Hauser L."/>
            <person name="Markowitz V."/>
            <person name="Cheng J.F."/>
            <person name="Hugenholtz P."/>
            <person name="Woyke T."/>
            <person name="Wu D."/>
            <person name="Steenblock K."/>
            <person name="Schneider S."/>
            <person name="Pukall R."/>
            <person name="Goeker M."/>
            <person name="Klenk H.P."/>
            <person name="Eisen J.A."/>
        </authorList>
    </citation>
    <scope>NUCLEOTIDE SEQUENCE [LARGE SCALE GENOMIC DNA]</scope>
    <source>
        <strain evidence="2">ATCC 49802 / DSM 20745 / S 6022</strain>
    </source>
</reference>
<dbReference type="STRING" id="479434.Sthe_2395"/>
<dbReference type="OrthoDB" id="9815144at2"/>
<dbReference type="SUPFAM" id="SSF102588">
    <property type="entry name" value="LmbE-like"/>
    <property type="match status" value="1"/>
</dbReference>
<dbReference type="InParanoid" id="D1C7G6"/>
<dbReference type="Pfam" id="PF02585">
    <property type="entry name" value="PIG-L"/>
    <property type="match status" value="1"/>
</dbReference>
<accession>D1C7G6</accession>
<dbReference type="FunCoup" id="D1C7G6">
    <property type="interactions" value="53"/>
</dbReference>
<organism evidence="1 2">
    <name type="scientific">Sphaerobacter thermophilus (strain ATCC 49802 / DSM 20745 / KCCM 41009 / NCIMB 13125 / S 6022)</name>
    <dbReference type="NCBI Taxonomy" id="479434"/>
    <lineage>
        <taxon>Bacteria</taxon>
        <taxon>Pseudomonadati</taxon>
        <taxon>Thermomicrobiota</taxon>
        <taxon>Thermomicrobia</taxon>
        <taxon>Sphaerobacterales</taxon>
        <taxon>Sphaerobacterineae</taxon>
        <taxon>Sphaerobacteraceae</taxon>
        <taxon>Sphaerobacter</taxon>
    </lineage>
</organism>
<sequence>MADLPDATRVLIVGAHPDDPDFFCGGTVARWTAAGATVSYVVVTSGDKGMPDPSLDPVAFSRMREAEQEASARTLGVTNVTFLRLTDGEVFDTLELRALLTAEIRRFRPDLIVTHDPLTRRYRQHPDHRAVGAATLAAAFPACRLATFFPEQVAAGLSPHVVGRALLFGSDQPDTFVDIAPVFDRKVAALEQHASQASAFPGGLHTRVRQWAEDAGRPAGLALAEAFLSVDLE</sequence>
<evidence type="ECO:0000313" key="1">
    <source>
        <dbReference type="EMBL" id="ACZ39812.1"/>
    </source>
</evidence>
<dbReference type="InterPro" id="IPR024078">
    <property type="entry name" value="LmbE-like_dom_sf"/>
</dbReference>
<name>D1C7G6_SPHTD</name>
<dbReference type="PANTHER" id="PTHR12993">
    <property type="entry name" value="N-ACETYLGLUCOSAMINYL-PHOSPHATIDYLINOSITOL DE-N-ACETYLASE-RELATED"/>
    <property type="match status" value="1"/>
</dbReference>
<evidence type="ECO:0000313" key="2">
    <source>
        <dbReference type="Proteomes" id="UP000002027"/>
    </source>
</evidence>
<dbReference type="eggNOG" id="COG2120">
    <property type="taxonomic scope" value="Bacteria"/>
</dbReference>
<dbReference type="Proteomes" id="UP000002027">
    <property type="component" value="Chromosome 1"/>
</dbReference>
<dbReference type="EMBL" id="CP001823">
    <property type="protein sequence ID" value="ACZ39812.1"/>
    <property type="molecule type" value="Genomic_DNA"/>
</dbReference>